<reference evidence="1 3" key="1">
    <citation type="submission" date="2015-11" db="EMBL/GenBank/DDBJ databases">
        <title>Genomic analysis of 38 Legionella species identifies large and diverse effector repertoires.</title>
        <authorList>
            <person name="Burstein D."/>
            <person name="Amaro F."/>
            <person name="Zusman T."/>
            <person name="Lifshitz Z."/>
            <person name="Cohen O."/>
            <person name="Gilbert J.A."/>
            <person name="Pupko T."/>
            <person name="Shuman H.A."/>
            <person name="Segal G."/>
        </authorList>
    </citation>
    <scope>NUCLEOTIDE SEQUENCE [LARGE SCALE GENOMIC DNA]</scope>
    <source>
        <strain evidence="1 3">ATCC 43877</strain>
    </source>
</reference>
<dbReference type="AlphaFoldDB" id="A0A378JVH4"/>
<dbReference type="Proteomes" id="UP000254040">
    <property type="component" value="Unassembled WGS sequence"/>
</dbReference>
<protein>
    <submittedName>
        <fullName evidence="2">Uncharacterized protein</fullName>
    </submittedName>
</protein>
<proteinExistence type="predicted"/>
<dbReference type="Proteomes" id="UP000054985">
    <property type="component" value="Unassembled WGS sequence"/>
</dbReference>
<evidence type="ECO:0000313" key="3">
    <source>
        <dbReference type="Proteomes" id="UP000054985"/>
    </source>
</evidence>
<accession>A0A378JVH4</accession>
<dbReference type="STRING" id="39962.Lmor_0879"/>
<keyword evidence="3" id="KW-1185">Reference proteome</keyword>
<dbReference type="EMBL" id="LNYN01000014">
    <property type="protein sequence ID" value="KTD35432.1"/>
    <property type="molecule type" value="Genomic_DNA"/>
</dbReference>
<sequence length="92" mass="10651">MELVHIMEIKIRILSIFFLSACTLNTAHSTAESLIPRYKKWINPILKVIHQRDLSLYEFSFCTHGVCPSFYLNFKHSPIGLLNKLSITLKCI</sequence>
<organism evidence="2 4">
    <name type="scientific">Legionella moravica</name>
    <dbReference type="NCBI Taxonomy" id="39962"/>
    <lineage>
        <taxon>Bacteria</taxon>
        <taxon>Pseudomonadati</taxon>
        <taxon>Pseudomonadota</taxon>
        <taxon>Gammaproteobacteria</taxon>
        <taxon>Legionellales</taxon>
        <taxon>Legionellaceae</taxon>
        <taxon>Legionella</taxon>
    </lineage>
</organism>
<evidence type="ECO:0000313" key="4">
    <source>
        <dbReference type="Proteomes" id="UP000254040"/>
    </source>
</evidence>
<name>A0A378JVH4_9GAMM</name>
<reference evidence="2 4" key="2">
    <citation type="submission" date="2018-06" db="EMBL/GenBank/DDBJ databases">
        <authorList>
            <consortium name="Pathogen Informatics"/>
            <person name="Doyle S."/>
        </authorList>
    </citation>
    <scope>NUCLEOTIDE SEQUENCE [LARGE SCALE GENOMIC DNA]</scope>
    <source>
        <strain evidence="2 4">NCTC12239</strain>
    </source>
</reference>
<dbReference type="EMBL" id="UGOG01000001">
    <property type="protein sequence ID" value="STX62017.1"/>
    <property type="molecule type" value="Genomic_DNA"/>
</dbReference>
<gene>
    <name evidence="1" type="ORF">Lmor_0879</name>
    <name evidence="2" type="ORF">NCTC12239_00935</name>
</gene>
<evidence type="ECO:0000313" key="1">
    <source>
        <dbReference type="EMBL" id="KTD35432.1"/>
    </source>
</evidence>
<evidence type="ECO:0000313" key="2">
    <source>
        <dbReference type="EMBL" id="STX62017.1"/>
    </source>
</evidence>